<dbReference type="STRING" id="1796616.A4V09_21685"/>
<protein>
    <recommendedName>
        <fullName evidence="4">ABC-2 type transport system permease protein</fullName>
    </recommendedName>
</protein>
<gene>
    <name evidence="2" type="ORF">A4V09_21685</name>
</gene>
<keyword evidence="3" id="KW-1185">Reference proteome</keyword>
<evidence type="ECO:0000256" key="1">
    <source>
        <dbReference type="SAM" id="Phobius"/>
    </source>
</evidence>
<feature type="transmembrane region" description="Helical" evidence="1">
    <location>
        <begin position="206"/>
        <end position="229"/>
    </location>
</feature>
<feature type="transmembrane region" description="Helical" evidence="1">
    <location>
        <begin position="107"/>
        <end position="129"/>
    </location>
</feature>
<name>A0A1C7IJ24_9FIRM</name>
<sequence length="284" mass="31974">MDKLRKVLRVCMVGFRKILISPRFYLAFLWVYFSFAPDIGAIRSFCGSVGKNCSPWIFALLTENSSNQLFIILGALFLFCDAPFLHANSSWQILRAGRSNWFLGNMLYIWLLSFLYSVGVGILPIVSILPMLEWDTGWGKILGSLAQTSAASQFGMEQFNYAIIVQHSPMDAMALTIISVWLNVVLIGVCNYVFNFYLKKGTGSVVSVVLGLSPLLIVRLAKFSTGYYFSPPLWMSLANYKWKEYGYGVSFGYAYGVLIGLILLCMIFSWKGICKKDLNFSDEV</sequence>
<accession>A0A1C7IJ24</accession>
<proteinExistence type="predicted"/>
<dbReference type="AlphaFoldDB" id="A0A1C7IJ24"/>
<feature type="transmembrane region" description="Helical" evidence="1">
    <location>
        <begin position="65"/>
        <end position="86"/>
    </location>
</feature>
<dbReference type="RefSeq" id="WP_065544213.1">
    <property type="nucleotide sequence ID" value="NZ_CP015405.2"/>
</dbReference>
<dbReference type="KEGG" id="byl:A4V09_21685"/>
<keyword evidence="1" id="KW-0812">Transmembrane</keyword>
<feature type="transmembrane region" description="Helical" evidence="1">
    <location>
        <begin position="24"/>
        <end position="45"/>
    </location>
</feature>
<evidence type="ECO:0000313" key="3">
    <source>
        <dbReference type="Proteomes" id="UP000092574"/>
    </source>
</evidence>
<evidence type="ECO:0008006" key="4">
    <source>
        <dbReference type="Google" id="ProtNLM"/>
    </source>
</evidence>
<dbReference type="Proteomes" id="UP000092574">
    <property type="component" value="Chromosome"/>
</dbReference>
<feature type="transmembrane region" description="Helical" evidence="1">
    <location>
        <begin position="249"/>
        <end position="270"/>
    </location>
</feature>
<keyword evidence="1" id="KW-0472">Membrane</keyword>
<keyword evidence="1" id="KW-1133">Transmembrane helix</keyword>
<dbReference type="EMBL" id="CP015405">
    <property type="protein sequence ID" value="ANU78122.1"/>
    <property type="molecule type" value="Genomic_DNA"/>
</dbReference>
<dbReference type="OrthoDB" id="2846816at2"/>
<evidence type="ECO:0000313" key="2">
    <source>
        <dbReference type="EMBL" id="ANU78122.1"/>
    </source>
</evidence>
<organism evidence="2 3">
    <name type="scientific">Blautia pseudococcoides</name>
    <dbReference type="NCBI Taxonomy" id="1796616"/>
    <lineage>
        <taxon>Bacteria</taxon>
        <taxon>Bacillati</taxon>
        <taxon>Bacillota</taxon>
        <taxon>Clostridia</taxon>
        <taxon>Lachnospirales</taxon>
        <taxon>Lachnospiraceae</taxon>
        <taxon>Blautia</taxon>
    </lineage>
</organism>
<reference evidence="2" key="1">
    <citation type="submission" date="2017-04" db="EMBL/GenBank/DDBJ databases">
        <title>Complete Genome Sequences of Twelve Strains of a Stable Defined Moderately Diverse Mouse Microbiota 2 (sDMDMm2).</title>
        <authorList>
            <person name="Uchimura Y."/>
            <person name="Wyss M."/>
            <person name="Brugiroux S."/>
            <person name="Limenitakis J.P."/>
            <person name="Stecher B."/>
            <person name="McCoy K.D."/>
            <person name="Macpherson A.J."/>
        </authorList>
    </citation>
    <scope>NUCLEOTIDE SEQUENCE</scope>
    <source>
        <strain evidence="2">YL58</strain>
    </source>
</reference>
<feature type="transmembrane region" description="Helical" evidence="1">
    <location>
        <begin position="172"/>
        <end position="194"/>
    </location>
</feature>